<keyword evidence="3 10" id="KW-0812">Transmembrane</keyword>
<dbReference type="AlphaFoldDB" id="S8DPW3"/>
<protein>
    <recommendedName>
        <fullName evidence="13">Auxin efflux carrier family protein</fullName>
    </recommendedName>
</protein>
<evidence type="ECO:0000313" key="12">
    <source>
        <dbReference type="Proteomes" id="UP000015453"/>
    </source>
</evidence>
<keyword evidence="6 10" id="KW-0472">Membrane</keyword>
<proteinExistence type="inferred from homology"/>
<evidence type="ECO:0000256" key="10">
    <source>
        <dbReference type="SAM" id="Phobius"/>
    </source>
</evidence>
<comment type="similarity">
    <text evidence="9">Belongs to the auxin efflux carrier (TC 2.A.69.2) family.</text>
</comment>
<dbReference type="PANTHER" id="PTHR31651:SF3">
    <property type="entry name" value="PROTEIN PIN-LIKES 7"/>
    <property type="match status" value="1"/>
</dbReference>
<keyword evidence="2" id="KW-0813">Transport</keyword>
<evidence type="ECO:0000256" key="1">
    <source>
        <dbReference type="ARBA" id="ARBA00004477"/>
    </source>
</evidence>
<dbReference type="PANTHER" id="PTHR31651">
    <property type="match status" value="1"/>
</dbReference>
<keyword evidence="7" id="KW-0927">Auxin signaling pathway</keyword>
<evidence type="ECO:0000256" key="5">
    <source>
        <dbReference type="ARBA" id="ARBA00022989"/>
    </source>
</evidence>
<comment type="subcellular location">
    <subcellularLocation>
        <location evidence="1">Endoplasmic reticulum membrane</location>
        <topology evidence="1">Multi-pass membrane protein</topology>
    </subcellularLocation>
</comment>
<comment type="function">
    <text evidence="8">Involved in cellular auxin homeostasis by regulating auxin metabolism. Regulates intracellular auxin accumulation at the endoplasmic reticulum and thus auxin availability for nuclear auxin signaling.</text>
</comment>
<sequence length="107" mass="11600">MKHKGIRKAEVSLGTVLSIIVVRYVIQPVVGIAVVSGASRLGFLPSDPLFSFILMLQYTLPPANNISTMTQLYGVAEAECAVLIMWSYVVAAFAMTSWSAVFMSILT</sequence>
<evidence type="ECO:0000313" key="11">
    <source>
        <dbReference type="EMBL" id="EPS61827.1"/>
    </source>
</evidence>
<evidence type="ECO:0000256" key="4">
    <source>
        <dbReference type="ARBA" id="ARBA00022824"/>
    </source>
</evidence>
<evidence type="ECO:0000256" key="9">
    <source>
        <dbReference type="ARBA" id="ARBA00025752"/>
    </source>
</evidence>
<evidence type="ECO:0000256" key="6">
    <source>
        <dbReference type="ARBA" id="ARBA00023136"/>
    </source>
</evidence>
<keyword evidence="4" id="KW-0256">Endoplasmic reticulum</keyword>
<dbReference type="Proteomes" id="UP000015453">
    <property type="component" value="Unassembled WGS sequence"/>
</dbReference>
<evidence type="ECO:0008006" key="13">
    <source>
        <dbReference type="Google" id="ProtNLM"/>
    </source>
</evidence>
<dbReference type="InterPro" id="IPR038770">
    <property type="entry name" value="Na+/solute_symporter_sf"/>
</dbReference>
<evidence type="ECO:0000256" key="3">
    <source>
        <dbReference type="ARBA" id="ARBA00022692"/>
    </source>
</evidence>
<dbReference type="GO" id="GO:0009734">
    <property type="term" value="P:auxin-activated signaling pathway"/>
    <property type="evidence" value="ECO:0007669"/>
    <property type="project" value="UniProtKB-KW"/>
</dbReference>
<gene>
    <name evidence="11" type="ORF">M569_12966</name>
</gene>
<keyword evidence="12" id="KW-1185">Reference proteome</keyword>
<dbReference type="GO" id="GO:0080162">
    <property type="term" value="P:endoplasmic reticulum to cytosol auxin transport"/>
    <property type="evidence" value="ECO:0007669"/>
    <property type="project" value="InterPro"/>
</dbReference>
<keyword evidence="5 10" id="KW-1133">Transmembrane helix</keyword>
<reference evidence="11 12" key="1">
    <citation type="journal article" date="2013" name="BMC Genomics">
        <title>The miniature genome of a carnivorous plant Genlisea aurea contains a low number of genes and short non-coding sequences.</title>
        <authorList>
            <person name="Leushkin E.V."/>
            <person name="Sutormin R.A."/>
            <person name="Nabieva E.R."/>
            <person name="Penin A.A."/>
            <person name="Kondrashov A.S."/>
            <person name="Logacheva M.D."/>
        </authorList>
    </citation>
    <scope>NUCLEOTIDE SEQUENCE [LARGE SCALE GENOMIC DNA]</scope>
</reference>
<name>S8DPW3_9LAMI</name>
<feature type="transmembrane region" description="Helical" evidence="10">
    <location>
        <begin position="12"/>
        <end position="35"/>
    </location>
</feature>
<evidence type="ECO:0000256" key="2">
    <source>
        <dbReference type="ARBA" id="ARBA00022448"/>
    </source>
</evidence>
<accession>S8DPW3</accession>
<feature type="transmembrane region" description="Helical" evidence="10">
    <location>
        <begin position="81"/>
        <end position="106"/>
    </location>
</feature>
<dbReference type="InterPro" id="IPR004776">
    <property type="entry name" value="Mem_transp_PIN-like"/>
</dbReference>
<dbReference type="GO" id="GO:0005789">
    <property type="term" value="C:endoplasmic reticulum membrane"/>
    <property type="evidence" value="ECO:0007669"/>
    <property type="project" value="UniProtKB-SubCell"/>
</dbReference>
<organism evidence="11 12">
    <name type="scientific">Genlisea aurea</name>
    <dbReference type="NCBI Taxonomy" id="192259"/>
    <lineage>
        <taxon>Eukaryota</taxon>
        <taxon>Viridiplantae</taxon>
        <taxon>Streptophyta</taxon>
        <taxon>Embryophyta</taxon>
        <taxon>Tracheophyta</taxon>
        <taxon>Spermatophyta</taxon>
        <taxon>Magnoliopsida</taxon>
        <taxon>eudicotyledons</taxon>
        <taxon>Gunneridae</taxon>
        <taxon>Pentapetalae</taxon>
        <taxon>asterids</taxon>
        <taxon>lamiids</taxon>
        <taxon>Lamiales</taxon>
        <taxon>Lentibulariaceae</taxon>
        <taxon>Genlisea</taxon>
    </lineage>
</organism>
<comment type="caution">
    <text evidence="11">The sequence shown here is derived from an EMBL/GenBank/DDBJ whole genome shotgun (WGS) entry which is preliminary data.</text>
</comment>
<dbReference type="InterPro" id="IPR045033">
    <property type="entry name" value="PILS1/3/4/5/7"/>
</dbReference>
<dbReference type="EMBL" id="AUSU01006572">
    <property type="protein sequence ID" value="EPS61827.1"/>
    <property type="molecule type" value="Genomic_DNA"/>
</dbReference>
<dbReference type="Gene3D" id="1.20.1530.20">
    <property type="match status" value="1"/>
</dbReference>
<dbReference type="Pfam" id="PF03547">
    <property type="entry name" value="Mem_trans"/>
    <property type="match status" value="1"/>
</dbReference>
<evidence type="ECO:0000256" key="8">
    <source>
        <dbReference type="ARBA" id="ARBA00025100"/>
    </source>
</evidence>
<dbReference type="OrthoDB" id="191139at2759"/>
<evidence type="ECO:0000256" key="7">
    <source>
        <dbReference type="ARBA" id="ARBA00023294"/>
    </source>
</evidence>